<keyword evidence="1" id="KW-0472">Membrane</keyword>
<organism evidence="2">
    <name type="scientific">Chondria sp.</name>
    <name type="common">in: red algae</name>
    <dbReference type="NCBI Taxonomy" id="1982705"/>
    <lineage>
        <taxon>Eukaryota</taxon>
        <taxon>Rhodophyta</taxon>
        <taxon>Florideophyceae</taxon>
        <taxon>Rhodymeniophycidae</taxon>
        <taxon>Ceramiales</taxon>
        <taxon>Rhodomelaceae</taxon>
        <taxon>Chondrieae</taxon>
        <taxon>Chondria</taxon>
    </lineage>
</organism>
<gene>
    <name evidence="2" type="primary">orf61</name>
</gene>
<keyword evidence="1" id="KW-1133">Transmembrane helix</keyword>
<geneLocation type="chloroplast" evidence="2"/>
<evidence type="ECO:0000256" key="1">
    <source>
        <dbReference type="SAM" id="Phobius"/>
    </source>
</evidence>
<keyword evidence="1" id="KW-0812">Transmembrane</keyword>
<feature type="transmembrane region" description="Helical" evidence="1">
    <location>
        <begin position="9"/>
        <end position="33"/>
    </location>
</feature>
<keyword evidence="2" id="KW-0934">Plastid</keyword>
<accession>A0A1Z1ME15</accession>
<sequence length="61" mass="7250">MFDQNKYSLIFYLTFFILILSLIIFFCALLLSYEINFVTIFCTCINKLLKNFLSYLTTCIP</sequence>
<dbReference type="EMBL" id="MF101431">
    <property type="protein sequence ID" value="ARW64260.1"/>
    <property type="molecule type" value="Genomic_DNA"/>
</dbReference>
<evidence type="ECO:0000313" key="2">
    <source>
        <dbReference type="EMBL" id="ARW64260.1"/>
    </source>
</evidence>
<protein>
    <submittedName>
        <fullName evidence="2">Uncharacterized protein</fullName>
    </submittedName>
</protein>
<name>A0A1Z1ME15_9FLOR</name>
<dbReference type="AlphaFoldDB" id="A0A1Z1ME15"/>
<reference evidence="2" key="1">
    <citation type="journal article" date="2017" name="J. Phycol.">
        <title>Analysis of chloroplast genomes and a supermatrix inform reclassification of the Rhodomelaceae (Rhodophyta).</title>
        <authorList>
            <person name="Diaz-Tapia P."/>
            <person name="Maggs C.A."/>
            <person name="West J.A."/>
            <person name="Verbruggen H."/>
        </authorList>
    </citation>
    <scope>NUCLEOTIDE SEQUENCE</scope>
    <source>
        <strain evidence="2">PD745</strain>
    </source>
</reference>
<proteinExistence type="predicted"/>
<keyword evidence="2" id="KW-0150">Chloroplast</keyword>